<feature type="domain" description="G-protein coupled receptors family 1 profile" evidence="10">
    <location>
        <begin position="1"/>
        <end position="157"/>
    </location>
</feature>
<accession>A0A0M3IEP7</accession>
<dbReference type="GO" id="GO:0030594">
    <property type="term" value="F:neurotransmitter receptor activity"/>
    <property type="evidence" value="ECO:0007669"/>
    <property type="project" value="TreeGrafter"/>
</dbReference>
<evidence type="ECO:0000256" key="8">
    <source>
        <dbReference type="ARBA" id="ARBA00023224"/>
    </source>
</evidence>
<feature type="transmembrane region" description="Helical" evidence="9">
    <location>
        <begin position="71"/>
        <end position="90"/>
    </location>
</feature>
<evidence type="ECO:0000313" key="11">
    <source>
        <dbReference type="Proteomes" id="UP000036681"/>
    </source>
</evidence>
<evidence type="ECO:0000256" key="2">
    <source>
        <dbReference type="ARBA" id="ARBA00022475"/>
    </source>
</evidence>
<evidence type="ECO:0000313" key="12">
    <source>
        <dbReference type="WBParaSite" id="ALUE_0001659501-mRNA-1"/>
    </source>
</evidence>
<evidence type="ECO:0000256" key="1">
    <source>
        <dbReference type="ARBA" id="ARBA00004651"/>
    </source>
</evidence>
<dbReference type="GO" id="GO:0007268">
    <property type="term" value="P:chemical synaptic transmission"/>
    <property type="evidence" value="ECO:0007669"/>
    <property type="project" value="TreeGrafter"/>
</dbReference>
<evidence type="ECO:0000256" key="5">
    <source>
        <dbReference type="ARBA" id="ARBA00023040"/>
    </source>
</evidence>
<feature type="transmembrane region" description="Helical" evidence="9">
    <location>
        <begin position="118"/>
        <end position="137"/>
    </location>
</feature>
<dbReference type="GO" id="GO:0045202">
    <property type="term" value="C:synapse"/>
    <property type="evidence" value="ECO:0007669"/>
    <property type="project" value="GOC"/>
</dbReference>
<organism evidence="11 12">
    <name type="scientific">Ascaris lumbricoides</name>
    <name type="common">Giant roundworm</name>
    <dbReference type="NCBI Taxonomy" id="6252"/>
    <lineage>
        <taxon>Eukaryota</taxon>
        <taxon>Metazoa</taxon>
        <taxon>Ecdysozoa</taxon>
        <taxon>Nematoda</taxon>
        <taxon>Chromadorea</taxon>
        <taxon>Rhabditida</taxon>
        <taxon>Spirurina</taxon>
        <taxon>Ascaridomorpha</taxon>
        <taxon>Ascaridoidea</taxon>
        <taxon>Ascarididae</taxon>
        <taxon>Ascaris</taxon>
    </lineage>
</organism>
<dbReference type="WBParaSite" id="ALUE_0001659501-mRNA-1">
    <property type="protein sequence ID" value="ALUE_0001659501-mRNA-1"/>
    <property type="gene ID" value="ALUE_0001659501"/>
</dbReference>
<keyword evidence="3 9" id="KW-0812">Transmembrane</keyword>
<proteinExistence type="predicted"/>
<name>A0A0M3IEP7_ASCLU</name>
<sequence length="157" mass="18206">MNKTIYFQEQSVCRLQWFFGPPWLCDAWQLSDIILSTTSLYSICAIALDRVWNLEKPLRIFKRSRRIAKRLIFVIWILPAITWAPVYFILTNRTGNHIVCTLSEVQTSCCYTVWSRKYVVPIVAVPLLYIPAAILAISTCSSSTSIITSDEIFYHEY</sequence>
<dbReference type="PANTHER" id="PTHR24247">
    <property type="entry name" value="5-HYDROXYTRYPTAMINE RECEPTOR"/>
    <property type="match status" value="1"/>
</dbReference>
<protein>
    <submittedName>
        <fullName evidence="12">G_PROTEIN_RECEP_F1_2 domain-containing protein</fullName>
    </submittedName>
</protein>
<evidence type="ECO:0000256" key="9">
    <source>
        <dbReference type="SAM" id="Phobius"/>
    </source>
</evidence>
<dbReference type="Proteomes" id="UP000036681">
    <property type="component" value="Unplaced"/>
</dbReference>
<dbReference type="PROSITE" id="PS50262">
    <property type="entry name" value="G_PROTEIN_RECEP_F1_2"/>
    <property type="match status" value="1"/>
</dbReference>
<keyword evidence="7" id="KW-0675">Receptor</keyword>
<dbReference type="Pfam" id="PF00001">
    <property type="entry name" value="7tm_1"/>
    <property type="match status" value="1"/>
</dbReference>
<comment type="subcellular location">
    <subcellularLocation>
        <location evidence="1">Cell membrane</location>
        <topology evidence="1">Multi-pass membrane protein</topology>
    </subcellularLocation>
</comment>
<evidence type="ECO:0000256" key="3">
    <source>
        <dbReference type="ARBA" id="ARBA00022692"/>
    </source>
</evidence>
<dbReference type="InterPro" id="IPR000276">
    <property type="entry name" value="GPCR_Rhodpsn"/>
</dbReference>
<evidence type="ECO:0000256" key="4">
    <source>
        <dbReference type="ARBA" id="ARBA00022989"/>
    </source>
</evidence>
<dbReference type="InterPro" id="IPR017452">
    <property type="entry name" value="GPCR_Rhodpsn_7TM"/>
</dbReference>
<dbReference type="GO" id="GO:0007187">
    <property type="term" value="P:G protein-coupled receptor signaling pathway, coupled to cyclic nucleotide second messenger"/>
    <property type="evidence" value="ECO:0007669"/>
    <property type="project" value="TreeGrafter"/>
</dbReference>
<dbReference type="GO" id="GO:0005886">
    <property type="term" value="C:plasma membrane"/>
    <property type="evidence" value="ECO:0007669"/>
    <property type="project" value="UniProtKB-SubCell"/>
</dbReference>
<dbReference type="AlphaFoldDB" id="A0A0M3IEP7"/>
<keyword evidence="4 9" id="KW-1133">Transmembrane helix</keyword>
<keyword evidence="6 9" id="KW-0472">Membrane</keyword>
<evidence type="ECO:0000256" key="7">
    <source>
        <dbReference type="ARBA" id="ARBA00023170"/>
    </source>
</evidence>
<dbReference type="GO" id="GO:0030425">
    <property type="term" value="C:dendrite"/>
    <property type="evidence" value="ECO:0007669"/>
    <property type="project" value="TreeGrafter"/>
</dbReference>
<keyword evidence="2" id="KW-1003">Cell membrane</keyword>
<reference evidence="12" key="1">
    <citation type="submission" date="2017-02" db="UniProtKB">
        <authorList>
            <consortium name="WormBaseParasite"/>
        </authorList>
    </citation>
    <scope>IDENTIFICATION</scope>
</reference>
<keyword evidence="5" id="KW-0297">G-protein coupled receptor</keyword>
<dbReference type="SUPFAM" id="SSF81321">
    <property type="entry name" value="Family A G protein-coupled receptor-like"/>
    <property type="match status" value="1"/>
</dbReference>
<keyword evidence="11" id="KW-1185">Reference proteome</keyword>
<dbReference type="GO" id="GO:0004993">
    <property type="term" value="F:G protein-coupled serotonin receptor activity"/>
    <property type="evidence" value="ECO:0007669"/>
    <property type="project" value="TreeGrafter"/>
</dbReference>
<evidence type="ECO:0000256" key="6">
    <source>
        <dbReference type="ARBA" id="ARBA00023136"/>
    </source>
</evidence>
<keyword evidence="8" id="KW-0807">Transducer</keyword>
<evidence type="ECO:0000259" key="10">
    <source>
        <dbReference type="PROSITE" id="PS50262"/>
    </source>
</evidence>
<dbReference type="Gene3D" id="1.20.1070.10">
    <property type="entry name" value="Rhodopsin 7-helix transmembrane proteins"/>
    <property type="match status" value="1"/>
</dbReference>